<feature type="compositionally biased region" description="Low complexity" evidence="1">
    <location>
        <begin position="107"/>
        <end position="125"/>
    </location>
</feature>
<evidence type="ECO:0000256" key="1">
    <source>
        <dbReference type="SAM" id="MobiDB-lite"/>
    </source>
</evidence>
<feature type="compositionally biased region" description="Low complexity" evidence="1">
    <location>
        <begin position="77"/>
        <end position="87"/>
    </location>
</feature>
<keyword evidence="2" id="KW-0812">Transmembrane</keyword>
<keyword evidence="4" id="KW-1185">Reference proteome</keyword>
<dbReference type="Proteomes" id="UP000614601">
    <property type="component" value="Unassembled WGS sequence"/>
</dbReference>
<feature type="compositionally biased region" description="Basic residues" evidence="1">
    <location>
        <begin position="238"/>
        <end position="253"/>
    </location>
</feature>
<feature type="compositionally biased region" description="Basic and acidic residues" evidence="1">
    <location>
        <begin position="144"/>
        <end position="169"/>
    </location>
</feature>
<dbReference type="EMBL" id="CAJFCW020000001">
    <property type="protein sequence ID" value="CAG9077953.1"/>
    <property type="molecule type" value="Genomic_DNA"/>
</dbReference>
<feature type="region of interest" description="Disordered" evidence="1">
    <location>
        <begin position="55"/>
        <end position="266"/>
    </location>
</feature>
<keyword evidence="2" id="KW-1133">Transmembrane helix</keyword>
<name>A0A811JQI2_9BILA</name>
<reference evidence="3" key="1">
    <citation type="submission" date="2020-09" db="EMBL/GenBank/DDBJ databases">
        <authorList>
            <person name="Kikuchi T."/>
        </authorList>
    </citation>
    <scope>NUCLEOTIDE SEQUENCE</scope>
    <source>
        <strain evidence="3">SH1</strain>
    </source>
</reference>
<feature type="compositionally biased region" description="Low complexity" evidence="1">
    <location>
        <begin position="219"/>
        <end position="229"/>
    </location>
</feature>
<dbReference type="EMBL" id="CAJFDH010000001">
    <property type="protein sequence ID" value="CAD5205539.1"/>
    <property type="molecule type" value="Genomic_DNA"/>
</dbReference>
<evidence type="ECO:0000256" key="2">
    <source>
        <dbReference type="SAM" id="Phobius"/>
    </source>
</evidence>
<dbReference type="OrthoDB" id="5819820at2759"/>
<evidence type="ECO:0000313" key="3">
    <source>
        <dbReference type="EMBL" id="CAD5205539.1"/>
    </source>
</evidence>
<organism evidence="3 4">
    <name type="scientific">Bursaphelenchus okinawaensis</name>
    <dbReference type="NCBI Taxonomy" id="465554"/>
    <lineage>
        <taxon>Eukaryota</taxon>
        <taxon>Metazoa</taxon>
        <taxon>Ecdysozoa</taxon>
        <taxon>Nematoda</taxon>
        <taxon>Chromadorea</taxon>
        <taxon>Rhabditida</taxon>
        <taxon>Tylenchina</taxon>
        <taxon>Tylenchomorpha</taxon>
        <taxon>Aphelenchoidea</taxon>
        <taxon>Aphelenchoididae</taxon>
        <taxon>Bursaphelenchus</taxon>
    </lineage>
</organism>
<comment type="caution">
    <text evidence="3">The sequence shown here is derived from an EMBL/GenBank/DDBJ whole genome shotgun (WGS) entry which is preliminary data.</text>
</comment>
<feature type="transmembrane region" description="Helical" evidence="2">
    <location>
        <begin position="6"/>
        <end position="26"/>
    </location>
</feature>
<keyword evidence="2" id="KW-0472">Membrane</keyword>
<protein>
    <submittedName>
        <fullName evidence="3">Uncharacterized protein</fullName>
    </submittedName>
</protein>
<sequence>MATATQQQVAVVGGLATLLALVLAYYRFRDRNNRNGIFSRFLFWLFPAADDRGGRNTVNSTRMGVKTDYDPTLAQRSPVPTTSTTSVATGYAPPSPSVSSTQHRTDSGVSQSSTSSGTTGSGTSSRYGAESGSTMSSIQMQSYKDGDKTESGDKSKAEDIVPLPKKSEVKTGAAPPTPTVSDSDTTLLGSKIGSKSGTTDPTSFAHSSSSDTSKDFAQTSTASTFTSLSSEDEAAKKKEMRKKQRPRTMKQRSKTSPSATFDPDQDKIEYNAVPWHENKTLSDDFSLDGLERREMCDCQATRDIPEIEDTEALVDDAPNLRPDIRPTYILPVVFAMYKPKNLISTDSPDLSPEICSAAVTLPKKFHDKTNVFTPFRAILHCIVYASKHGHLIKELIENYSYLES</sequence>
<gene>
    <name evidence="3" type="ORF">BOKJ2_LOCUS223</name>
</gene>
<dbReference type="AlphaFoldDB" id="A0A811JQI2"/>
<dbReference type="Proteomes" id="UP000783686">
    <property type="component" value="Unassembled WGS sequence"/>
</dbReference>
<proteinExistence type="predicted"/>
<feature type="compositionally biased region" description="Low complexity" evidence="1">
    <location>
        <begin position="199"/>
        <end position="211"/>
    </location>
</feature>
<accession>A0A811JQI2</accession>
<feature type="compositionally biased region" description="Polar residues" evidence="1">
    <location>
        <begin position="131"/>
        <end position="142"/>
    </location>
</feature>
<evidence type="ECO:0000313" key="4">
    <source>
        <dbReference type="Proteomes" id="UP000614601"/>
    </source>
</evidence>